<comment type="caution">
    <text evidence="5">The sequence shown here is derived from an EMBL/GenBank/DDBJ whole genome shotgun (WGS) entry which is preliminary data.</text>
</comment>
<evidence type="ECO:0000256" key="1">
    <source>
        <dbReference type="ARBA" id="ARBA00008361"/>
    </source>
</evidence>
<evidence type="ECO:0000313" key="6">
    <source>
        <dbReference type="Proteomes" id="UP000284702"/>
    </source>
</evidence>
<dbReference type="Gene3D" id="3.40.50.150">
    <property type="entry name" value="Vaccinia Virus protein VP39"/>
    <property type="match status" value="1"/>
</dbReference>
<dbReference type="GO" id="GO:0032259">
    <property type="term" value="P:methylation"/>
    <property type="evidence" value="ECO:0007669"/>
    <property type="project" value="UniProtKB-KW"/>
</dbReference>
<dbReference type="Pfam" id="PF08241">
    <property type="entry name" value="Methyltransf_11"/>
    <property type="match status" value="1"/>
</dbReference>
<dbReference type="CDD" id="cd02440">
    <property type="entry name" value="AdoMet_MTases"/>
    <property type="match status" value="1"/>
</dbReference>
<dbReference type="PANTHER" id="PTHR12176">
    <property type="entry name" value="SAM-DEPENDENT METHYLTRANSFERASE SUPERFAMILY PROTEIN"/>
    <property type="match status" value="1"/>
</dbReference>
<dbReference type="EMBL" id="MZMZ02003012">
    <property type="protein sequence ID" value="RQM23198.1"/>
    <property type="molecule type" value="Genomic_DNA"/>
</dbReference>
<comment type="similarity">
    <text evidence="1">Belongs to the methyltransferase superfamily.</text>
</comment>
<keyword evidence="3" id="KW-0808">Transferase</keyword>
<dbReference type="InterPro" id="IPR029063">
    <property type="entry name" value="SAM-dependent_MTases_sf"/>
</dbReference>
<dbReference type="InterPro" id="IPR013216">
    <property type="entry name" value="Methyltransf_11"/>
</dbReference>
<keyword evidence="2" id="KW-0489">Methyltransferase</keyword>
<proteinExistence type="inferred from homology"/>
<dbReference type="PANTHER" id="PTHR12176:SF79">
    <property type="entry name" value="METHYLTRANSFERASE TYPE 11 DOMAIN-CONTAINING PROTEIN"/>
    <property type="match status" value="1"/>
</dbReference>
<name>A0A3R7WIB8_APHAT</name>
<dbReference type="SUPFAM" id="SSF53335">
    <property type="entry name" value="S-adenosyl-L-methionine-dependent methyltransferases"/>
    <property type="match status" value="1"/>
</dbReference>
<dbReference type="InterPro" id="IPR051419">
    <property type="entry name" value="Lys/N-term_MeTrsfase_sf"/>
</dbReference>
<dbReference type="Proteomes" id="UP000284702">
    <property type="component" value="Unassembled WGS sequence"/>
</dbReference>
<sequence length="340" mass="37918">MRKVIEKEFSAPWTMQDNAVVVATEALVPEADVWVLDHVWLFQTAKDAAEQLKANDSLREDMAAIAGHFAQQPSSAADDAPYMDEGRLVSLMWAVQPIAEGAALVRAHATKISLIQLGKQTYWESRYEDEDEFDWYCGYDHVKDVLRRHVRPSQAVLLAGTGASTLPIDMAQDGFTNVVAMDYAANVVDKLRTKYASTHVQFVQADMTAMTGFEDGSFDCILDKGCLDTMLLAPETQVHQANVWKTLTSDNADEFPDAAAAMREFMRLLSSGGILLLITYGSPSNRMGLLDWHTNDTPGFLWEILECLELSPDQTSRGLAQPFFVYVLQKQAQTPLERQD</sequence>
<organism evidence="5 6">
    <name type="scientific">Aphanomyces astaci</name>
    <name type="common">Crayfish plague agent</name>
    <dbReference type="NCBI Taxonomy" id="112090"/>
    <lineage>
        <taxon>Eukaryota</taxon>
        <taxon>Sar</taxon>
        <taxon>Stramenopiles</taxon>
        <taxon>Oomycota</taxon>
        <taxon>Saprolegniomycetes</taxon>
        <taxon>Saprolegniales</taxon>
        <taxon>Verrucalvaceae</taxon>
        <taxon>Aphanomyces</taxon>
    </lineage>
</organism>
<evidence type="ECO:0000256" key="3">
    <source>
        <dbReference type="ARBA" id="ARBA00022679"/>
    </source>
</evidence>
<dbReference type="VEuPathDB" id="FungiDB:H257_01438"/>
<protein>
    <recommendedName>
        <fullName evidence="4">Methyltransferase type 11 domain-containing protein</fullName>
    </recommendedName>
</protein>
<evidence type="ECO:0000256" key="2">
    <source>
        <dbReference type="ARBA" id="ARBA00022603"/>
    </source>
</evidence>
<evidence type="ECO:0000313" key="5">
    <source>
        <dbReference type="EMBL" id="RQM23198.1"/>
    </source>
</evidence>
<dbReference type="AlphaFoldDB" id="A0A3R7WIB8"/>
<gene>
    <name evidence="5" type="ORF">B5M09_001338</name>
</gene>
<feature type="domain" description="Methyltransferase type 11" evidence="4">
    <location>
        <begin position="159"/>
        <end position="276"/>
    </location>
</feature>
<dbReference type="GO" id="GO:0008757">
    <property type="term" value="F:S-adenosylmethionine-dependent methyltransferase activity"/>
    <property type="evidence" value="ECO:0007669"/>
    <property type="project" value="InterPro"/>
</dbReference>
<evidence type="ECO:0000259" key="4">
    <source>
        <dbReference type="Pfam" id="PF08241"/>
    </source>
</evidence>
<accession>A0A3R7WIB8</accession>
<keyword evidence="6" id="KW-1185">Reference proteome</keyword>
<reference evidence="5" key="1">
    <citation type="submission" date="2018-07" db="EMBL/GenBank/DDBJ databases">
        <title>Annotation of Aphanomyces astaci genome assembly.</title>
        <authorList>
            <person name="Studholme D.J."/>
        </authorList>
    </citation>
    <scope>NUCLEOTIDE SEQUENCE [LARGE SCALE GENOMIC DNA]</scope>
    <source>
        <strain evidence="5">Pc</strain>
    </source>
</reference>